<dbReference type="Proteomes" id="UP001472866">
    <property type="component" value="Chromosome 12"/>
</dbReference>
<protein>
    <submittedName>
        <fullName evidence="8">Double-strand-break repair protein Rad21</fullName>
    </submittedName>
</protein>
<evidence type="ECO:0000256" key="1">
    <source>
        <dbReference type="ARBA" id="ARBA00004123"/>
    </source>
</evidence>
<feature type="compositionally biased region" description="Acidic residues" evidence="4">
    <location>
        <begin position="443"/>
        <end position="460"/>
    </location>
</feature>
<dbReference type="GO" id="GO:1990414">
    <property type="term" value="P:replication-born double-strand break repair via sister chromatid exchange"/>
    <property type="evidence" value="ECO:0007669"/>
    <property type="project" value="TreeGrafter"/>
</dbReference>
<evidence type="ECO:0000313" key="9">
    <source>
        <dbReference type="Proteomes" id="UP001472866"/>
    </source>
</evidence>
<reference evidence="8 9" key="2">
    <citation type="submission" date="2024-03" db="EMBL/GenBank/DDBJ databases">
        <title>Complete genome sequence of the green alga Chloropicon roscoffensis RCC1871.</title>
        <authorList>
            <person name="Lemieux C."/>
            <person name="Pombert J.-F."/>
            <person name="Otis C."/>
            <person name="Turmel M."/>
        </authorList>
    </citation>
    <scope>NUCLEOTIDE SEQUENCE [LARGE SCALE GENOMIC DNA]</scope>
    <source>
        <strain evidence="8 9">RCC1871</strain>
    </source>
</reference>
<feature type="compositionally biased region" description="Acidic residues" evidence="4">
    <location>
        <begin position="392"/>
        <end position="417"/>
    </location>
</feature>
<accession>A0A7S3FQ90</accession>
<feature type="region of interest" description="Disordered" evidence="4">
    <location>
        <begin position="328"/>
        <end position="361"/>
    </location>
</feature>
<dbReference type="Pfam" id="PF04824">
    <property type="entry name" value="Rad21_Rec8"/>
    <property type="match status" value="1"/>
</dbReference>
<dbReference type="GO" id="GO:0007062">
    <property type="term" value="P:sister chromatid cohesion"/>
    <property type="evidence" value="ECO:0007669"/>
    <property type="project" value="InterPro"/>
</dbReference>
<organism evidence="7">
    <name type="scientific">Chloropicon roscoffensis</name>
    <dbReference type="NCBI Taxonomy" id="1461544"/>
    <lineage>
        <taxon>Eukaryota</taxon>
        <taxon>Viridiplantae</taxon>
        <taxon>Chlorophyta</taxon>
        <taxon>Chloropicophyceae</taxon>
        <taxon>Chloropicales</taxon>
        <taxon>Chloropicaceae</taxon>
        <taxon>Chloropicon</taxon>
    </lineage>
</organism>
<gene>
    <name evidence="7" type="ORF">CROS1456_LOCUS4554</name>
    <name evidence="8" type="ORF">HKI87_12g70540</name>
</gene>
<evidence type="ECO:0000313" key="8">
    <source>
        <dbReference type="EMBL" id="WZN65495.1"/>
    </source>
</evidence>
<comment type="similarity">
    <text evidence="2">Belongs to the rad21 family.</text>
</comment>
<comment type="subcellular location">
    <subcellularLocation>
        <location evidence="1">Nucleus</location>
    </subcellularLocation>
</comment>
<evidence type="ECO:0000259" key="5">
    <source>
        <dbReference type="Pfam" id="PF04824"/>
    </source>
</evidence>
<feature type="compositionally biased region" description="Basic residues" evidence="4">
    <location>
        <begin position="335"/>
        <end position="349"/>
    </location>
</feature>
<feature type="domain" description="Rad21/Rec8-like protein C-terminal eukaryotic" evidence="5">
    <location>
        <begin position="504"/>
        <end position="550"/>
    </location>
</feature>
<dbReference type="GO" id="GO:0005634">
    <property type="term" value="C:nucleus"/>
    <property type="evidence" value="ECO:0007669"/>
    <property type="project" value="UniProtKB-SubCell"/>
</dbReference>
<feature type="domain" description="Rad21/Rec8-like protein N-terminal" evidence="6">
    <location>
        <begin position="1"/>
        <end position="103"/>
    </location>
</feature>
<feature type="compositionally biased region" description="Acidic residues" evidence="4">
    <location>
        <begin position="252"/>
        <end position="267"/>
    </location>
</feature>
<dbReference type="InterPro" id="IPR006910">
    <property type="entry name" value="Rad21_Rec8_N"/>
</dbReference>
<feature type="region of interest" description="Disordered" evidence="4">
    <location>
        <begin position="377"/>
        <end position="512"/>
    </location>
</feature>
<dbReference type="EMBL" id="HBHZ01005875">
    <property type="protein sequence ID" value="CAE0191464.1"/>
    <property type="molecule type" value="Transcribed_RNA"/>
</dbReference>
<dbReference type="InterPro" id="IPR039781">
    <property type="entry name" value="Rad21/Rec8-like"/>
</dbReference>
<evidence type="ECO:0000259" key="6">
    <source>
        <dbReference type="Pfam" id="PF04825"/>
    </source>
</evidence>
<dbReference type="GO" id="GO:0008278">
    <property type="term" value="C:cohesin complex"/>
    <property type="evidence" value="ECO:0007669"/>
    <property type="project" value="InterPro"/>
</dbReference>
<evidence type="ECO:0000256" key="2">
    <source>
        <dbReference type="ARBA" id="ARBA00009870"/>
    </source>
</evidence>
<sequence>MFYHIQILAKKGPLGSVWIAAHHDKRLKRSQVFETQISNTIDSIITPEVPLALRLSGQLMLGIVRIYAKKVGYLFQDCSDSFGRMKQGGKGQQQDNVNLPRDALQSSVQAITLPEIEQDPDFTQDPEAVGLGGGLSLPGTPISLAGSLAGTPEVLRRASVGSDGLRKSLSFESPAQSPYNSVDVDMMYTDEQFGDQGLEFELEPERLRSEDIAAATSTPATDDPGRTTLTPVQEDGGGAMALSGGGDLSPAEIEEVPDFVGFDEDEGGEGREGGYFSTPDVSVPRTKKQRTAAVILDVDEDGVKVITLENKYVRGRLKGGKDTLRNLERDLGKSLGRRGGAKRRKKSRRSSSSSGGAAQARAEAFCEELLGAFEEPKAEAEVAGAREPSADMADEDVAAFDEEALGQDFDPYADDQFDPAALPPLTPELAAEDEAAEASQSADEGEKEDDDDALEADEDGWSARTKQTLARVRSKLIPSSRGRSSAPRPGASCKFEEILPEPSSSSSGASAKPARRDAARCFFECLVLNSKGYINLEQTEAFGDLTITPRELAGEA</sequence>
<dbReference type="EMBL" id="CP151512">
    <property type="protein sequence ID" value="WZN65495.1"/>
    <property type="molecule type" value="Genomic_DNA"/>
</dbReference>
<feature type="region of interest" description="Disordered" evidence="4">
    <location>
        <begin position="214"/>
        <end position="283"/>
    </location>
</feature>
<keyword evidence="9" id="KW-1185">Reference proteome</keyword>
<evidence type="ECO:0000256" key="4">
    <source>
        <dbReference type="SAM" id="MobiDB-lite"/>
    </source>
</evidence>
<dbReference type="Gene3D" id="1.10.10.580">
    <property type="entry name" value="Structural maintenance of chromosome 1. Chain E"/>
    <property type="match status" value="1"/>
</dbReference>
<reference evidence="7" key="1">
    <citation type="submission" date="2021-01" db="EMBL/GenBank/DDBJ databases">
        <authorList>
            <person name="Corre E."/>
            <person name="Pelletier E."/>
            <person name="Niang G."/>
            <person name="Scheremetjew M."/>
            <person name="Finn R."/>
            <person name="Kale V."/>
            <person name="Holt S."/>
            <person name="Cochrane G."/>
            <person name="Meng A."/>
            <person name="Brown T."/>
            <person name="Cohen L."/>
        </authorList>
    </citation>
    <scope>NUCLEOTIDE SEQUENCE</scope>
    <source>
        <strain evidence="7">RCC1871</strain>
    </source>
</reference>
<dbReference type="Pfam" id="PF04825">
    <property type="entry name" value="Rad21_Rec8_N"/>
    <property type="match status" value="1"/>
</dbReference>
<name>A0A7S3FQ90_9CHLO</name>
<dbReference type="GO" id="GO:0003682">
    <property type="term" value="F:chromatin binding"/>
    <property type="evidence" value="ECO:0007669"/>
    <property type="project" value="TreeGrafter"/>
</dbReference>
<dbReference type="SUPFAM" id="SSF46785">
    <property type="entry name" value="Winged helix' DNA-binding domain"/>
    <property type="match status" value="1"/>
</dbReference>
<keyword evidence="3" id="KW-0539">Nucleus</keyword>
<dbReference type="PANTHER" id="PTHR12585">
    <property type="entry name" value="SCC1 / RAD21 FAMILY MEMBER"/>
    <property type="match status" value="1"/>
</dbReference>
<dbReference type="InterPro" id="IPR036390">
    <property type="entry name" value="WH_DNA-bd_sf"/>
</dbReference>
<dbReference type="InterPro" id="IPR023093">
    <property type="entry name" value="ScpA-like_C"/>
</dbReference>
<dbReference type="PANTHER" id="PTHR12585:SF69">
    <property type="entry name" value="FI11703P"/>
    <property type="match status" value="1"/>
</dbReference>
<dbReference type="InterPro" id="IPR006909">
    <property type="entry name" value="Rad21/Rec8_C_eu"/>
</dbReference>
<evidence type="ECO:0000256" key="3">
    <source>
        <dbReference type="ARBA" id="ARBA00023242"/>
    </source>
</evidence>
<dbReference type="AlphaFoldDB" id="A0A7S3FQ90"/>
<evidence type="ECO:0000313" key="7">
    <source>
        <dbReference type="EMBL" id="CAE0191464.1"/>
    </source>
</evidence>
<feature type="compositionally biased region" description="Gly residues" evidence="4">
    <location>
        <begin position="235"/>
        <end position="247"/>
    </location>
</feature>
<proteinExistence type="inferred from homology"/>
<feature type="compositionally biased region" description="Low complexity" evidence="4">
    <location>
        <begin position="350"/>
        <end position="361"/>
    </location>
</feature>
<feature type="compositionally biased region" description="Low complexity" evidence="4">
    <location>
        <begin position="478"/>
        <end position="492"/>
    </location>
</feature>